<feature type="transmembrane region" description="Helical" evidence="1">
    <location>
        <begin position="116"/>
        <end position="138"/>
    </location>
</feature>
<gene>
    <name evidence="2" type="ORF">A2557_11050</name>
</gene>
<reference evidence="2 3" key="1">
    <citation type="journal article" date="2016" name="Nat. Commun.">
        <title>Thousands of microbial genomes shed light on interconnected biogeochemical processes in an aquifer system.</title>
        <authorList>
            <person name="Anantharaman K."/>
            <person name="Brown C.T."/>
            <person name="Hug L.A."/>
            <person name="Sharon I."/>
            <person name="Castelle C.J."/>
            <person name="Probst A.J."/>
            <person name="Thomas B.C."/>
            <person name="Singh A."/>
            <person name="Wilkins M.J."/>
            <person name="Karaoz U."/>
            <person name="Brodie E.L."/>
            <person name="Williams K.H."/>
            <person name="Hubbard S.S."/>
            <person name="Banfield J.F."/>
        </authorList>
    </citation>
    <scope>NUCLEOTIDE SEQUENCE [LARGE SCALE GENOMIC DNA]</scope>
</reference>
<comment type="caution">
    <text evidence="2">The sequence shown here is derived from an EMBL/GenBank/DDBJ whole genome shotgun (WGS) entry which is preliminary data.</text>
</comment>
<evidence type="ECO:0000313" key="2">
    <source>
        <dbReference type="EMBL" id="OGH04377.1"/>
    </source>
</evidence>
<dbReference type="EMBL" id="MFNF01000004">
    <property type="protein sequence ID" value="OGH04377.1"/>
    <property type="molecule type" value="Genomic_DNA"/>
</dbReference>
<dbReference type="Proteomes" id="UP000177583">
    <property type="component" value="Unassembled WGS sequence"/>
</dbReference>
<keyword evidence="1" id="KW-0472">Membrane</keyword>
<proteinExistence type="predicted"/>
<feature type="transmembrane region" description="Helical" evidence="1">
    <location>
        <begin position="177"/>
        <end position="197"/>
    </location>
</feature>
<feature type="transmembrane region" description="Helical" evidence="1">
    <location>
        <begin position="75"/>
        <end position="96"/>
    </location>
</feature>
<sequence>MMKAKLSGCMLRILEELFPAFEYLRQKKRKVEKIKKQDFEHFNEFEVYRELSPEILKERLLEEHKRADSIDEKTFKFTLAFSVGLAVLSGGATIFLKTVAEGFLEFLGFVLTSSAAFYMLVGGLTALGAIGTMPKYGFGTHFRHKLAKDEINTLVYALIGQEQVNLIRQMRNETAYLNLRNGFLLLIITLVLVPLYSILKHTFLFDAYCEVLFFCPVEFFLF</sequence>
<name>A0A1F6H1U3_9PROT</name>
<keyword evidence="1" id="KW-1133">Transmembrane helix</keyword>
<protein>
    <submittedName>
        <fullName evidence="2">Uncharacterized protein</fullName>
    </submittedName>
</protein>
<organism evidence="2 3">
    <name type="scientific">Candidatus Lambdaproteobacteria bacterium RIFOXYD2_FULL_56_26</name>
    <dbReference type="NCBI Taxonomy" id="1817773"/>
    <lineage>
        <taxon>Bacteria</taxon>
        <taxon>Pseudomonadati</taxon>
        <taxon>Pseudomonadota</taxon>
        <taxon>Candidatus Lambdaproteobacteria</taxon>
    </lineage>
</organism>
<dbReference type="AlphaFoldDB" id="A0A1F6H1U3"/>
<keyword evidence="1" id="KW-0812">Transmembrane</keyword>
<evidence type="ECO:0000256" key="1">
    <source>
        <dbReference type="SAM" id="Phobius"/>
    </source>
</evidence>
<accession>A0A1F6H1U3</accession>
<evidence type="ECO:0000313" key="3">
    <source>
        <dbReference type="Proteomes" id="UP000177583"/>
    </source>
</evidence>